<name>A0A8J3KB33_9ACTN</name>
<dbReference type="SUPFAM" id="SSF50494">
    <property type="entry name" value="Trypsin-like serine proteases"/>
    <property type="match status" value="1"/>
</dbReference>
<feature type="domain" description="Peptidase S1" evidence="4">
    <location>
        <begin position="33"/>
        <end position="258"/>
    </location>
</feature>
<dbReference type="PROSITE" id="PS50240">
    <property type="entry name" value="TRYPSIN_DOM"/>
    <property type="match status" value="1"/>
</dbReference>
<feature type="signal peptide" evidence="3">
    <location>
        <begin position="1"/>
        <end position="23"/>
    </location>
</feature>
<dbReference type="InterPro" id="IPR009003">
    <property type="entry name" value="Peptidase_S1_PA"/>
</dbReference>
<evidence type="ECO:0000256" key="2">
    <source>
        <dbReference type="RuleBase" id="RU363034"/>
    </source>
</evidence>
<dbReference type="SMART" id="SM00020">
    <property type="entry name" value="Tryp_SPc"/>
    <property type="match status" value="1"/>
</dbReference>
<dbReference type="PANTHER" id="PTHR24252:SF7">
    <property type="entry name" value="HYALIN"/>
    <property type="match status" value="1"/>
</dbReference>
<dbReference type="PANTHER" id="PTHR24252">
    <property type="entry name" value="ACROSIN-RELATED"/>
    <property type="match status" value="1"/>
</dbReference>
<keyword evidence="2" id="KW-0378">Hydrolase</keyword>
<evidence type="ECO:0000313" key="5">
    <source>
        <dbReference type="EMBL" id="GIF97394.1"/>
    </source>
</evidence>
<dbReference type="FunFam" id="2.40.10.10:FF:000002">
    <property type="entry name" value="Transmembrane protease serine"/>
    <property type="match status" value="1"/>
</dbReference>
<dbReference type="RefSeq" id="WP_120318088.1">
    <property type="nucleotide sequence ID" value="NZ_BONH01000008.1"/>
</dbReference>
<evidence type="ECO:0000256" key="1">
    <source>
        <dbReference type="ARBA" id="ARBA00023157"/>
    </source>
</evidence>
<evidence type="ECO:0000313" key="6">
    <source>
        <dbReference type="Proteomes" id="UP000659904"/>
    </source>
</evidence>
<dbReference type="GO" id="GO:0004252">
    <property type="term" value="F:serine-type endopeptidase activity"/>
    <property type="evidence" value="ECO:0007669"/>
    <property type="project" value="InterPro"/>
</dbReference>
<gene>
    <name evidence="5" type="ORF">Cci01nite_24880</name>
</gene>
<keyword evidence="6" id="KW-1185">Reference proteome</keyword>
<dbReference type="Pfam" id="PF00089">
    <property type="entry name" value="Trypsin"/>
    <property type="match status" value="1"/>
</dbReference>
<comment type="caution">
    <text evidence="5">The sequence shown here is derived from an EMBL/GenBank/DDBJ whole genome shotgun (WGS) entry which is preliminary data.</text>
</comment>
<protein>
    <submittedName>
        <fullName evidence="5">Trypsin</fullName>
    </submittedName>
</protein>
<proteinExistence type="predicted"/>
<dbReference type="PROSITE" id="PS00134">
    <property type="entry name" value="TRYPSIN_HIS"/>
    <property type="match status" value="1"/>
</dbReference>
<dbReference type="EMBL" id="BONH01000008">
    <property type="protein sequence ID" value="GIF97394.1"/>
    <property type="molecule type" value="Genomic_DNA"/>
</dbReference>
<evidence type="ECO:0000256" key="3">
    <source>
        <dbReference type="SAM" id="SignalP"/>
    </source>
</evidence>
<dbReference type="InterPro" id="IPR033116">
    <property type="entry name" value="TRYPSIN_SER"/>
</dbReference>
<keyword evidence="2" id="KW-0720">Serine protease</keyword>
<feature type="chain" id="PRO_5035211711" evidence="3">
    <location>
        <begin position="24"/>
        <end position="264"/>
    </location>
</feature>
<dbReference type="CDD" id="cd00190">
    <property type="entry name" value="Tryp_SPc"/>
    <property type="match status" value="1"/>
</dbReference>
<dbReference type="PROSITE" id="PS00135">
    <property type="entry name" value="TRYPSIN_SER"/>
    <property type="match status" value="1"/>
</dbReference>
<dbReference type="InterPro" id="IPR001254">
    <property type="entry name" value="Trypsin_dom"/>
</dbReference>
<dbReference type="AlphaFoldDB" id="A0A8J3KB33"/>
<evidence type="ECO:0000259" key="4">
    <source>
        <dbReference type="PROSITE" id="PS50240"/>
    </source>
</evidence>
<organism evidence="5 6">
    <name type="scientific">Catellatospora citrea</name>
    <dbReference type="NCBI Taxonomy" id="53366"/>
    <lineage>
        <taxon>Bacteria</taxon>
        <taxon>Bacillati</taxon>
        <taxon>Actinomycetota</taxon>
        <taxon>Actinomycetes</taxon>
        <taxon>Micromonosporales</taxon>
        <taxon>Micromonosporaceae</taxon>
        <taxon>Catellatospora</taxon>
    </lineage>
</organism>
<keyword evidence="1" id="KW-1015">Disulfide bond</keyword>
<dbReference type="InterPro" id="IPR001314">
    <property type="entry name" value="Peptidase_S1A"/>
</dbReference>
<dbReference type="InterPro" id="IPR018114">
    <property type="entry name" value="TRYPSIN_HIS"/>
</dbReference>
<keyword evidence="2" id="KW-0645">Protease</keyword>
<accession>A0A8J3KB33</accession>
<reference evidence="5 6" key="1">
    <citation type="submission" date="2021-01" db="EMBL/GenBank/DDBJ databases">
        <title>Whole genome shotgun sequence of Catellatospora citrea NBRC 14495.</title>
        <authorList>
            <person name="Komaki H."/>
            <person name="Tamura T."/>
        </authorList>
    </citation>
    <scope>NUCLEOTIDE SEQUENCE [LARGE SCALE GENOMIC DNA]</scope>
    <source>
        <strain evidence="5 6">NBRC 14495</strain>
    </source>
</reference>
<sequence length="264" mass="27401">MRAIALFMCVTAMAVAAAAPAVAKPADPPQVEVIGGARAGAGEFPWMVRLNNGCAGTLVRTQYVLTAAHCVGRTGANTSITVTAGAADLGSGKTFQVRSSQVWRARGFSDVTRGDDWAVIRLARPVDGPVVALPSGGGLDNGTLTAVGWGATREGSRAQQRYLRKVQVPYVADGACGKIYRSHGYGFTDTDMICAGDLKRGGKDSCQGDSGGPLLRRDGARWVQVGIVSWGVGCGRAAYPGVYTQVSHFAADINAAIEENAARG</sequence>
<dbReference type="PRINTS" id="PR00722">
    <property type="entry name" value="CHYMOTRYPSIN"/>
</dbReference>
<keyword evidence="3" id="KW-0732">Signal</keyword>
<dbReference type="Proteomes" id="UP000659904">
    <property type="component" value="Unassembled WGS sequence"/>
</dbReference>
<dbReference type="InterPro" id="IPR043504">
    <property type="entry name" value="Peptidase_S1_PA_chymotrypsin"/>
</dbReference>
<dbReference type="Gene3D" id="2.40.10.10">
    <property type="entry name" value="Trypsin-like serine proteases"/>
    <property type="match status" value="2"/>
</dbReference>
<dbReference type="GO" id="GO:0006508">
    <property type="term" value="P:proteolysis"/>
    <property type="evidence" value="ECO:0007669"/>
    <property type="project" value="UniProtKB-KW"/>
</dbReference>